<dbReference type="EMBL" id="VFQX01000002">
    <property type="protein sequence ID" value="KAF0984545.1"/>
    <property type="molecule type" value="Genomic_DNA"/>
</dbReference>
<protein>
    <submittedName>
        <fullName evidence="1">Uncharacterized protein</fullName>
    </submittedName>
</protein>
<dbReference type="VEuPathDB" id="AmoebaDB:NF0006010"/>
<organism evidence="1 2">
    <name type="scientific">Naegleria fowleri</name>
    <name type="common">Brain eating amoeba</name>
    <dbReference type="NCBI Taxonomy" id="5763"/>
    <lineage>
        <taxon>Eukaryota</taxon>
        <taxon>Discoba</taxon>
        <taxon>Heterolobosea</taxon>
        <taxon>Tetramitia</taxon>
        <taxon>Eutetramitia</taxon>
        <taxon>Vahlkampfiidae</taxon>
        <taxon>Naegleria</taxon>
    </lineage>
</organism>
<proteinExistence type="predicted"/>
<dbReference type="Proteomes" id="UP000444721">
    <property type="component" value="Unassembled WGS sequence"/>
</dbReference>
<accession>A0A6A5CGY7</accession>
<evidence type="ECO:0000313" key="1">
    <source>
        <dbReference type="EMBL" id="KAF0984545.1"/>
    </source>
</evidence>
<keyword evidence="2" id="KW-1185">Reference proteome</keyword>
<evidence type="ECO:0000313" key="2">
    <source>
        <dbReference type="Proteomes" id="UP000444721"/>
    </source>
</evidence>
<reference evidence="1 2" key="1">
    <citation type="journal article" date="2019" name="Sci. Rep.">
        <title>Nanopore sequencing improves the draft genome of the human pathogenic amoeba Naegleria fowleri.</title>
        <authorList>
            <person name="Liechti N."/>
            <person name="Schurch N."/>
            <person name="Bruggmann R."/>
            <person name="Wittwer M."/>
        </authorList>
    </citation>
    <scope>NUCLEOTIDE SEQUENCE [LARGE SCALE GENOMIC DNA]</scope>
    <source>
        <strain evidence="1 2">ATCC 30894</strain>
    </source>
</reference>
<dbReference type="AlphaFoldDB" id="A0A6A5CGY7"/>
<dbReference type="OrthoDB" id="10409207at2759"/>
<sequence>MQSFSPPVSTEDKNRVENLASQILKIYSHRKASNTLESLDELKKQYKSLPRLTKKQFENLPKEQREQYIKMLESIISKLSAIILFSTPSKPSSTTFDEQNLILNDVLKGFNHIDKDFSNITLQAMQMAIDRRREEEKRAIEEQRKILAQKVPIAGVMKKLAFQLKCLKLKNNSDILESERENLRKIFKNHLPIENNFASYFKVIPELCDTFTDYQWIRLLVALNYHEKNWLSFVENIQDFVLKSYKVEEFMLFMLMNGNEKEYDSLNRSDYSHDSEMESLRKQTESEKNQIDSFNKNIKEKWSALSDLDKLKCYLKEDSKEHYESILKKAKLLGLKDEAILELFIESYQKAKEQHLSNTSSSSPHQDIFIHTFHPNTFRETIPFKSLSTELALGFHNTSLELAKKLNIPESIITHIYKSKKASSTMAKTTTEENWIERTVALLKDISLFKTLYFEEMHTPSNDNINTLEPLSKL</sequence>
<gene>
    <name evidence="1" type="ORF">FDP41_000444</name>
</gene>
<name>A0A6A5CGY7_NAEFO</name>
<dbReference type="VEuPathDB" id="AmoebaDB:NfTy_001210"/>
<dbReference type="VEuPathDB" id="AmoebaDB:FDP41_000444"/>
<comment type="caution">
    <text evidence="1">The sequence shown here is derived from an EMBL/GenBank/DDBJ whole genome shotgun (WGS) entry which is preliminary data.</text>
</comment>
<dbReference type="RefSeq" id="XP_044569258.1">
    <property type="nucleotide sequence ID" value="XM_044707854.1"/>
</dbReference>
<dbReference type="GeneID" id="68107662"/>